<evidence type="ECO:0000259" key="6">
    <source>
        <dbReference type="Pfam" id="PF07980"/>
    </source>
</evidence>
<keyword evidence="9" id="KW-1185">Reference proteome</keyword>
<evidence type="ECO:0000259" key="7">
    <source>
        <dbReference type="Pfam" id="PF14322"/>
    </source>
</evidence>
<dbReference type="GO" id="GO:0009279">
    <property type="term" value="C:cell outer membrane"/>
    <property type="evidence" value="ECO:0007669"/>
    <property type="project" value="UniProtKB-SubCell"/>
</dbReference>
<evidence type="ECO:0000313" key="9">
    <source>
        <dbReference type="Proteomes" id="UP000321513"/>
    </source>
</evidence>
<comment type="subcellular location">
    <subcellularLocation>
        <location evidence="1">Cell outer membrane</location>
    </subcellularLocation>
</comment>
<dbReference type="Gene3D" id="1.25.40.390">
    <property type="match status" value="1"/>
</dbReference>
<evidence type="ECO:0000256" key="2">
    <source>
        <dbReference type="ARBA" id="ARBA00006275"/>
    </source>
</evidence>
<dbReference type="InterPro" id="IPR033985">
    <property type="entry name" value="SusD-like_N"/>
</dbReference>
<evidence type="ECO:0000256" key="5">
    <source>
        <dbReference type="ARBA" id="ARBA00023237"/>
    </source>
</evidence>
<dbReference type="SUPFAM" id="SSF48452">
    <property type="entry name" value="TPR-like"/>
    <property type="match status" value="1"/>
</dbReference>
<dbReference type="EMBL" id="BJYT01000001">
    <property type="protein sequence ID" value="GEO07525.1"/>
    <property type="molecule type" value="Genomic_DNA"/>
</dbReference>
<comment type="caution">
    <text evidence="8">The sequence shown here is derived from an EMBL/GenBank/DDBJ whole genome shotgun (WGS) entry which is preliminary data.</text>
</comment>
<feature type="domain" description="SusD-like N-terminal" evidence="7">
    <location>
        <begin position="59"/>
        <end position="184"/>
    </location>
</feature>
<dbReference type="CDD" id="cd08977">
    <property type="entry name" value="SusD"/>
    <property type="match status" value="1"/>
</dbReference>
<proteinExistence type="inferred from homology"/>
<gene>
    <name evidence="8" type="ORF">SAE01_00210</name>
</gene>
<sequence>MATTNFYKTKADAVAAVDAIYNPLRNEYGGTDWGGQFTAAEDYSYGTGIYAAIGQYVLTSSDIGRTETSWRNFYRAIRNANLVLKYVPPIPMSDADKNAILGEARFLRALAYRNLVRSWGPVPLRTDPTESVEQVHIPRSPVADVNALIIEDLKFAETNLPEKQTLIGRPTKWSAKVFLADFYMNNEMWQLARDKADEVIKANVYSLVPVKVASDFETIFGPTVLTHSEDVFSFKYSRANGGSQIAQQYAMPNSAYSENGYSSFYGVPTMPLLRDWDKNDLRYQFDVYTSYPNRSGVITANSADRPLMFGKFKDAGFAPSHGNDFPIYRYPDALFVYAEADNEVSSGPTALALERLNMIHRRAYGYSPTAPSPVDFTIATAPTKQAFKDLIIRERAYEFLAEHKRWFDLVRTKTYKQVIKEAKGIDVPDKFLLFPIPQAEIDNNDKIAPSDQNPGY</sequence>
<evidence type="ECO:0000256" key="1">
    <source>
        <dbReference type="ARBA" id="ARBA00004442"/>
    </source>
</evidence>
<accession>A0A512B6E5</accession>
<dbReference type="Proteomes" id="UP000321513">
    <property type="component" value="Unassembled WGS sequence"/>
</dbReference>
<dbReference type="Pfam" id="PF07980">
    <property type="entry name" value="SusD_RagB"/>
    <property type="match status" value="1"/>
</dbReference>
<protein>
    <submittedName>
        <fullName evidence="8">Membrane protein</fullName>
    </submittedName>
</protein>
<keyword evidence="3" id="KW-0732">Signal</keyword>
<evidence type="ECO:0000313" key="8">
    <source>
        <dbReference type="EMBL" id="GEO07525.1"/>
    </source>
</evidence>
<keyword evidence="4" id="KW-0472">Membrane</keyword>
<evidence type="ECO:0000256" key="4">
    <source>
        <dbReference type="ARBA" id="ARBA00023136"/>
    </source>
</evidence>
<evidence type="ECO:0000256" key="3">
    <source>
        <dbReference type="ARBA" id="ARBA00022729"/>
    </source>
</evidence>
<dbReference type="InterPro" id="IPR012944">
    <property type="entry name" value="SusD_RagB_dom"/>
</dbReference>
<name>A0A512B6E5_9BACT</name>
<keyword evidence="5" id="KW-0998">Cell outer membrane</keyword>
<dbReference type="AlphaFoldDB" id="A0A512B6E5"/>
<dbReference type="InterPro" id="IPR011990">
    <property type="entry name" value="TPR-like_helical_dom_sf"/>
</dbReference>
<reference evidence="8 9" key="1">
    <citation type="submission" date="2019-07" db="EMBL/GenBank/DDBJ databases">
        <title>Whole genome shotgun sequence of Segetibacter aerophilus NBRC 106135.</title>
        <authorList>
            <person name="Hosoyama A."/>
            <person name="Uohara A."/>
            <person name="Ohji S."/>
            <person name="Ichikawa N."/>
        </authorList>
    </citation>
    <scope>NUCLEOTIDE SEQUENCE [LARGE SCALE GENOMIC DNA]</scope>
    <source>
        <strain evidence="8 9">NBRC 106135</strain>
    </source>
</reference>
<organism evidence="8 9">
    <name type="scientific">Segetibacter aerophilus</name>
    <dbReference type="NCBI Taxonomy" id="670293"/>
    <lineage>
        <taxon>Bacteria</taxon>
        <taxon>Pseudomonadati</taxon>
        <taxon>Bacteroidota</taxon>
        <taxon>Chitinophagia</taxon>
        <taxon>Chitinophagales</taxon>
        <taxon>Chitinophagaceae</taxon>
        <taxon>Segetibacter</taxon>
    </lineage>
</organism>
<comment type="similarity">
    <text evidence="2">Belongs to the SusD family.</text>
</comment>
<feature type="domain" description="RagB/SusD" evidence="6">
    <location>
        <begin position="323"/>
        <end position="456"/>
    </location>
</feature>
<dbReference type="Pfam" id="PF14322">
    <property type="entry name" value="SusD-like_3"/>
    <property type="match status" value="1"/>
</dbReference>